<evidence type="ECO:0000313" key="6">
    <source>
        <dbReference type="EMBL" id="MEU9356161.1"/>
    </source>
</evidence>
<dbReference type="RefSeq" id="WP_359989663.1">
    <property type="nucleotide sequence ID" value="NZ_JBEZLS010000044.1"/>
</dbReference>
<evidence type="ECO:0000256" key="1">
    <source>
        <dbReference type="ARBA" id="ARBA00022729"/>
    </source>
</evidence>
<feature type="chain" id="PRO_5046671728" description="Low molecular weight antigen MTB12-like C-terminal domain-containing protein" evidence="4">
    <location>
        <begin position="41"/>
        <end position="192"/>
    </location>
</feature>
<evidence type="ECO:0000256" key="3">
    <source>
        <dbReference type="SAM" id="MobiDB-lite"/>
    </source>
</evidence>
<dbReference type="InterPro" id="IPR058644">
    <property type="entry name" value="Mtb12-like_C"/>
</dbReference>
<feature type="region of interest" description="Disordered" evidence="3">
    <location>
        <begin position="42"/>
        <end position="82"/>
    </location>
</feature>
<evidence type="ECO:0000259" key="5">
    <source>
        <dbReference type="Pfam" id="PF26580"/>
    </source>
</evidence>
<dbReference type="Pfam" id="PF26580">
    <property type="entry name" value="Mtb12_C"/>
    <property type="match status" value="1"/>
</dbReference>
<feature type="domain" description="Low molecular weight antigen MTB12-like C-terminal" evidence="5">
    <location>
        <begin position="76"/>
        <end position="184"/>
    </location>
</feature>
<keyword evidence="1 4" id="KW-0732">Signal</keyword>
<name>A0ABV3EGP0_9ACTN</name>
<evidence type="ECO:0000313" key="7">
    <source>
        <dbReference type="Proteomes" id="UP001551582"/>
    </source>
</evidence>
<sequence length="192" mass="19602">MVLGSDLRRGNAGRRHGPRAAGRGTALTAALALFLGPALAACGDGGGGGGGDSPAPTPTADRTTSAPGSAPANRAEAEQEVEQNWERFFDPRTSLDDKKKLLQHGQFMGPVLEAFSGDERGGQVKAEVTEVSFTSPTEADVKFALSLKGVTALPDASGKAVEEDGTWKVSVRSLCALVELSGDGSPPAVPGC</sequence>
<feature type="compositionally biased region" description="Gly residues" evidence="3">
    <location>
        <begin position="43"/>
        <end position="52"/>
    </location>
</feature>
<feature type="signal peptide" evidence="4">
    <location>
        <begin position="1"/>
        <end position="40"/>
    </location>
</feature>
<organism evidence="6 7">
    <name type="scientific">Streptomyces griseoloalbus</name>
    <dbReference type="NCBI Taxonomy" id="67303"/>
    <lineage>
        <taxon>Bacteria</taxon>
        <taxon>Bacillati</taxon>
        <taxon>Actinomycetota</taxon>
        <taxon>Actinomycetes</taxon>
        <taxon>Kitasatosporales</taxon>
        <taxon>Streptomycetaceae</taxon>
        <taxon>Streptomyces</taxon>
    </lineage>
</organism>
<reference evidence="6 7" key="1">
    <citation type="submission" date="2024-06" db="EMBL/GenBank/DDBJ databases">
        <title>The Natural Products Discovery Center: Release of the First 8490 Sequenced Strains for Exploring Actinobacteria Biosynthetic Diversity.</title>
        <authorList>
            <person name="Kalkreuter E."/>
            <person name="Kautsar S.A."/>
            <person name="Yang D."/>
            <person name="Bader C.D."/>
            <person name="Teijaro C.N."/>
            <person name="Fluegel L."/>
            <person name="Davis C.M."/>
            <person name="Simpson J.R."/>
            <person name="Lauterbach L."/>
            <person name="Steele A.D."/>
            <person name="Gui C."/>
            <person name="Meng S."/>
            <person name="Li G."/>
            <person name="Viehrig K."/>
            <person name="Ye F."/>
            <person name="Su P."/>
            <person name="Kiefer A.F."/>
            <person name="Nichols A."/>
            <person name="Cepeda A.J."/>
            <person name="Yan W."/>
            <person name="Fan B."/>
            <person name="Jiang Y."/>
            <person name="Adhikari A."/>
            <person name="Zheng C.-J."/>
            <person name="Schuster L."/>
            <person name="Cowan T.M."/>
            <person name="Smanski M.J."/>
            <person name="Chevrette M.G."/>
            <person name="De Carvalho L.P.S."/>
            <person name="Shen B."/>
        </authorList>
    </citation>
    <scope>NUCLEOTIDE SEQUENCE [LARGE SCALE GENOMIC DNA]</scope>
    <source>
        <strain evidence="6 7">NPDC048274</strain>
    </source>
</reference>
<comment type="similarity">
    <text evidence="2">Belongs to the MTB12 family.</text>
</comment>
<evidence type="ECO:0000256" key="2">
    <source>
        <dbReference type="ARBA" id="ARBA00093774"/>
    </source>
</evidence>
<feature type="region of interest" description="Disordered" evidence="3">
    <location>
        <begin position="1"/>
        <end position="23"/>
    </location>
</feature>
<protein>
    <recommendedName>
        <fullName evidence="5">Low molecular weight antigen MTB12-like C-terminal domain-containing protein</fullName>
    </recommendedName>
</protein>
<accession>A0ABV3EGP0</accession>
<gene>
    <name evidence="6" type="ORF">AB0D65_35450</name>
</gene>
<proteinExistence type="inferred from homology"/>
<dbReference type="Proteomes" id="UP001551582">
    <property type="component" value="Unassembled WGS sequence"/>
</dbReference>
<comment type="caution">
    <text evidence="6">The sequence shown here is derived from an EMBL/GenBank/DDBJ whole genome shotgun (WGS) entry which is preliminary data.</text>
</comment>
<keyword evidence="7" id="KW-1185">Reference proteome</keyword>
<evidence type="ECO:0000256" key="4">
    <source>
        <dbReference type="SAM" id="SignalP"/>
    </source>
</evidence>
<dbReference type="EMBL" id="JBEZLS010000044">
    <property type="protein sequence ID" value="MEU9356161.1"/>
    <property type="molecule type" value="Genomic_DNA"/>
</dbReference>